<dbReference type="GO" id="GO:0038023">
    <property type="term" value="F:signaling receptor activity"/>
    <property type="evidence" value="ECO:0007669"/>
    <property type="project" value="TreeGrafter"/>
</dbReference>
<keyword evidence="9 16" id="KW-1133">Transmembrane helix</keyword>
<dbReference type="InterPro" id="IPR043502">
    <property type="entry name" value="DNA/RNA_pol_sf"/>
</dbReference>
<evidence type="ECO:0000256" key="9">
    <source>
        <dbReference type="ARBA" id="ARBA00022989"/>
    </source>
</evidence>
<evidence type="ECO:0000259" key="17">
    <source>
        <dbReference type="PROSITE" id="PS50104"/>
    </source>
</evidence>
<comment type="similarity">
    <text evidence="2">Belongs to the Toll-like receptor family.</text>
</comment>
<gene>
    <name evidence="19" type="primary">TLR1_0</name>
    <name evidence="19" type="ORF">N1851_022134</name>
</gene>
<dbReference type="PROSITE" id="PS51450">
    <property type="entry name" value="LRR"/>
    <property type="match status" value="3"/>
</dbReference>
<evidence type="ECO:0000256" key="7">
    <source>
        <dbReference type="ARBA" id="ARBA00022737"/>
    </source>
</evidence>
<dbReference type="CDD" id="cd01650">
    <property type="entry name" value="RT_nLTR_like"/>
    <property type="match status" value="1"/>
</dbReference>
<keyword evidence="11 16" id="KW-0472">Membrane</keyword>
<dbReference type="Pfam" id="PF00078">
    <property type="entry name" value="RVT_1"/>
    <property type="match status" value="1"/>
</dbReference>
<dbReference type="SUPFAM" id="SSF52047">
    <property type="entry name" value="RNI-like"/>
    <property type="match status" value="1"/>
</dbReference>
<name>A0AA47NXG8_MERPO</name>
<feature type="transmembrane region" description="Helical" evidence="16">
    <location>
        <begin position="1001"/>
        <end position="1026"/>
    </location>
</feature>
<keyword evidence="4" id="KW-0433">Leucine-rich repeat</keyword>
<protein>
    <submittedName>
        <fullName evidence="19">Toll-like receptor 1</fullName>
    </submittedName>
</protein>
<comment type="caution">
    <text evidence="19">The sequence shown here is derived from an EMBL/GenBank/DDBJ whole genome shotgun (WGS) entry which is preliminary data.</text>
</comment>
<dbReference type="PANTHER" id="PTHR24365">
    <property type="entry name" value="TOLL-LIKE RECEPTOR"/>
    <property type="match status" value="1"/>
</dbReference>
<evidence type="ECO:0000256" key="12">
    <source>
        <dbReference type="ARBA" id="ARBA00023170"/>
    </source>
</evidence>
<accession>A0AA47NXG8</accession>
<dbReference type="Proteomes" id="UP001174136">
    <property type="component" value="Unassembled WGS sequence"/>
</dbReference>
<dbReference type="InterPro" id="IPR000157">
    <property type="entry name" value="TIR_dom"/>
</dbReference>
<dbReference type="Gene3D" id="3.40.50.10140">
    <property type="entry name" value="Toll/interleukin-1 receptor homology (TIR) domain"/>
    <property type="match status" value="2"/>
</dbReference>
<dbReference type="PROSITE" id="PS50104">
    <property type="entry name" value="TIR"/>
    <property type="match status" value="2"/>
</dbReference>
<evidence type="ECO:0000256" key="6">
    <source>
        <dbReference type="ARBA" id="ARBA00022729"/>
    </source>
</evidence>
<evidence type="ECO:0000256" key="10">
    <source>
        <dbReference type="ARBA" id="ARBA00023027"/>
    </source>
</evidence>
<dbReference type="InterPro" id="IPR035897">
    <property type="entry name" value="Toll_tir_struct_dom_sf"/>
</dbReference>
<comment type="subcellular location">
    <subcellularLocation>
        <location evidence="1">Membrane</location>
        <topology evidence="1">Single-pass type I membrane protein</topology>
    </subcellularLocation>
</comment>
<evidence type="ECO:0000313" key="19">
    <source>
        <dbReference type="EMBL" id="KAK0140870.1"/>
    </source>
</evidence>
<keyword evidence="20" id="KW-1185">Reference proteome</keyword>
<dbReference type="InterPro" id="IPR032675">
    <property type="entry name" value="LRR_dom_sf"/>
</dbReference>
<evidence type="ECO:0000256" key="3">
    <source>
        <dbReference type="ARBA" id="ARBA00022588"/>
    </source>
</evidence>
<feature type="domain" description="TIR" evidence="17">
    <location>
        <begin position="1057"/>
        <end position="1198"/>
    </location>
</feature>
<evidence type="ECO:0000256" key="15">
    <source>
        <dbReference type="SAM" id="MobiDB-lite"/>
    </source>
</evidence>
<dbReference type="InterPro" id="IPR000477">
    <property type="entry name" value="RT_dom"/>
</dbReference>
<dbReference type="GO" id="GO:0006954">
    <property type="term" value="P:inflammatory response"/>
    <property type="evidence" value="ECO:0007669"/>
    <property type="project" value="UniProtKB-KW"/>
</dbReference>
<feature type="region of interest" description="Disordered" evidence="15">
    <location>
        <begin position="275"/>
        <end position="302"/>
    </location>
</feature>
<dbReference type="Pfam" id="PF13855">
    <property type="entry name" value="LRR_8"/>
    <property type="match status" value="4"/>
</dbReference>
<reference evidence="19" key="1">
    <citation type="journal article" date="2023" name="Front. Mar. Sci.">
        <title>A new Merluccius polli reference genome to investigate the effects of global change in West African waters.</title>
        <authorList>
            <person name="Mateo J.L."/>
            <person name="Blanco-Fernandez C."/>
            <person name="Garcia-Vazquez E."/>
            <person name="Machado-Schiaffino G."/>
        </authorList>
    </citation>
    <scope>NUCLEOTIDE SEQUENCE</scope>
    <source>
        <strain evidence="19">C29</strain>
        <tissue evidence="19">Fin</tissue>
    </source>
</reference>
<dbReference type="PANTHER" id="PTHR24365:SF539">
    <property type="entry name" value="TOLL-LIKE RECEPTOR 1"/>
    <property type="match status" value="1"/>
</dbReference>
<dbReference type="Pfam" id="PF01582">
    <property type="entry name" value="TIR"/>
    <property type="match status" value="2"/>
</dbReference>
<evidence type="ECO:0000256" key="11">
    <source>
        <dbReference type="ARBA" id="ARBA00023136"/>
    </source>
</evidence>
<dbReference type="InterPro" id="IPR003591">
    <property type="entry name" value="Leu-rich_rpt_typical-subtyp"/>
</dbReference>
<dbReference type="InterPro" id="IPR001611">
    <property type="entry name" value="Leu-rich_rpt"/>
</dbReference>
<dbReference type="GO" id="GO:0045087">
    <property type="term" value="P:innate immune response"/>
    <property type="evidence" value="ECO:0007669"/>
    <property type="project" value="UniProtKB-KW"/>
</dbReference>
<dbReference type="Pfam" id="PF12799">
    <property type="entry name" value="LRR_4"/>
    <property type="match status" value="1"/>
</dbReference>
<keyword evidence="8" id="KW-0391">Immunity</keyword>
<dbReference type="SUPFAM" id="SSF56672">
    <property type="entry name" value="DNA/RNA polymerases"/>
    <property type="match status" value="1"/>
</dbReference>
<dbReference type="GO" id="GO:0005886">
    <property type="term" value="C:plasma membrane"/>
    <property type="evidence" value="ECO:0007669"/>
    <property type="project" value="TreeGrafter"/>
</dbReference>
<keyword evidence="3" id="KW-0399">Innate immunity</keyword>
<dbReference type="SMART" id="SM00082">
    <property type="entry name" value="LRRCT"/>
    <property type="match status" value="2"/>
</dbReference>
<keyword evidence="12 19" id="KW-0675">Receptor</keyword>
<evidence type="ECO:0000256" key="4">
    <source>
        <dbReference type="ARBA" id="ARBA00022614"/>
    </source>
</evidence>
<dbReference type="PROSITE" id="PS50878">
    <property type="entry name" value="RT_POL"/>
    <property type="match status" value="1"/>
</dbReference>
<evidence type="ECO:0000256" key="2">
    <source>
        <dbReference type="ARBA" id="ARBA00009634"/>
    </source>
</evidence>
<organism evidence="19 20">
    <name type="scientific">Merluccius polli</name>
    <name type="common">Benguela hake</name>
    <name type="synonym">Merluccius cadenati</name>
    <dbReference type="NCBI Taxonomy" id="89951"/>
    <lineage>
        <taxon>Eukaryota</taxon>
        <taxon>Metazoa</taxon>
        <taxon>Chordata</taxon>
        <taxon>Craniata</taxon>
        <taxon>Vertebrata</taxon>
        <taxon>Euteleostomi</taxon>
        <taxon>Actinopterygii</taxon>
        <taxon>Neopterygii</taxon>
        <taxon>Teleostei</taxon>
        <taxon>Neoteleostei</taxon>
        <taxon>Acanthomorphata</taxon>
        <taxon>Zeiogadaria</taxon>
        <taxon>Gadariae</taxon>
        <taxon>Gadiformes</taxon>
        <taxon>Gadoidei</taxon>
        <taxon>Merlucciidae</taxon>
        <taxon>Merluccius</taxon>
    </lineage>
</organism>
<keyword evidence="13" id="KW-0325">Glycoprotein</keyword>
<dbReference type="Gene3D" id="3.80.10.10">
    <property type="entry name" value="Ribonuclease Inhibitor"/>
    <property type="match status" value="2"/>
</dbReference>
<keyword evidence="7" id="KW-0677">Repeat</keyword>
<dbReference type="InterPro" id="IPR025875">
    <property type="entry name" value="Leu-rich_rpt_4"/>
</dbReference>
<evidence type="ECO:0000256" key="1">
    <source>
        <dbReference type="ARBA" id="ARBA00004479"/>
    </source>
</evidence>
<evidence type="ECO:0000313" key="20">
    <source>
        <dbReference type="Proteomes" id="UP001174136"/>
    </source>
</evidence>
<dbReference type="SUPFAM" id="SSF52058">
    <property type="entry name" value="L domain-like"/>
    <property type="match status" value="2"/>
</dbReference>
<proteinExistence type="inferred from homology"/>
<feature type="domain" description="Reverse transcriptase" evidence="18">
    <location>
        <begin position="1"/>
        <end position="264"/>
    </location>
</feature>
<keyword evidence="14" id="KW-0395">Inflammatory response</keyword>
<sequence length="2021" mass="229151">MSLHQAVVPTCLKSATIIPVPKKTNPAGLSDFRPVALTPIVMKCFECLVRQHIKKCLPADLDPLQFAYRTNRSTEDAISTMLHLTLSHLEQKNTYARLLFIDFSSAFNTIIPQQLVEKLQLLKVDNSICNWVHNFLTQREVGSRTSRTITVSTGSPQGCVLSPLLFSLLTYDCTARFCSNHILKFADDTTVVGLIKNNNESAYREEVKQLNSWCRSHNLSFNVNKTREVVIDFRRAGKQDHAPLLIDETAVEKASGVKYLGLHIADNLTSITNTRQSSKKLSSGSTPSADSGKRASPPHTSRTVESVLTYGFTSWFGCCSAQEKKQLDRLVKTASKIIGAPLPCLMELYQHRCISRATSIIMDPHHPSHHIFSLLPSGRRYRSISSKTSRKLNSFFPQAVRLINGLVQVALLLWTITILSLMTHCLAEQEEEGFALCVTSRRLVQNLSNHNLSNVPLNLNNDTQYLDISHNPLVKLEAAPFQRIPQLCFLKVSHCGLRLIDPSVFVHIPKLKFLNISHNMLDYIPDLSLPLLKVLDLASNQYDSYQLPATFGTMVNLAVLSLGSENALEVDFNDFDSLSDGSLQHLILGGGVQWQRYDPGSLTKLKSLQKIILKVPFCENLDLFQNLLEDVNETQTTDLQLVKILPDLCNITGDPFSNLRTMPLVKNLTIVNTFFNSSFMVVFLKNVFLSNVTMIKFVNITYSEDTPDGFKFPSLNHTMVMSSVIFEGVHHYQYRYPVIDISVDIFFKLDYLKFSGTGINIVPCSIISTLPSMETLDLSNNLLTDSGFWWSVCSYTSVFPKLRHLSLSKNRFSDLSFISKKTGQMKNLESLDLSFNSIRLDMPCFWPTHIIELSLNNNYLGNNVFSFLSKYFQRIDLSKTGITALTQEDLLQFPMLTHLVLSSNSIKVIPTDLSPTLLSLHLDQNAITSISQETLAGLPRVRTLKAGDNPFACSCDSYWFMTAVNKSLLPDWPLDYTCSTPPSVASLPMSEYKTSKISCEAWLQAAIAFPVTMVIVVALCSVFYACDGVWYTKMLWVWIRVKRRGKKQASLLSNATFRYHSFISYSHCDSAWVESKLVPSLEGSGLSLCIHERDFVPGQWVVDNIINCIEASYKTLFVLSNHFVQSEWCNYELFFAQHRALDEQQDSLVFILLEPIPTKSLPKKFLKLRSLLMQQTYLEWPKDERKQQVFWANLRSMLQVADHRILKDMALVQVALLLWTITILSVMTHCLAEQEEDEGFALCVTSKRLVQNLSNQNRSNVPLNLNNDMQYLDISHNPLVKLEAAPFQRIPQLCFLKVSHCGLRLIDPNLFVHIPKLKFLNISHNLLDYIPDLSLPLLKVLDLASNQYGSYQLPATFRTMANLAVLSLGSENALEVDFNDFDSLSDSSLQHLILGGGVQWQRYDPGSLAKLKSLQKIILKVPFCENLDLFQNLLEDLKETQTTDLQFVKLLPNLCNITGDRFSNLRTMPLVNNLTIVNTFFNTSFMVANLKSVLLSNVTTIKFVNITYSEDTPDGFKFPSLNHTIVLSSLIFDKIHHYQYRYPVFDISGDIFVKMTYVKFSGTGMNILPCNIMSTMPSLEILDLSSNLLAETGFWWSACSYTSVFPKLRHLSLSKNRFVDLSFISKKLHQMENLESLDLSFNFIRLGMPCFWPTHITELSLSNNNLGNNVFSFLSKYFQRIDLSKTGITALTQEDLLQFPMLTHLVLSSNRIKVIPTDLSITLLSLHLDQNAIMSISQETLAGLPSLRILKAGDNPFACSCDSYWFVTALNKSLLPDWPLDYTCSTPPSVAGLPMSEYKTSKISCEAWLQAAIAFPVMMVIVVALCSVFYACDGVWYTKMLWVWIRVKRRGQKQASLLSNATFRYHSFISYSHCDSAWVESKLVPSLEGAGLSLCIHERDFVPGQWVVDNIINCIEASYKTLFVLSNHFVQSEWCNYELFFAQHRDLDEQQDSLVFILLEPIPTKSLPKKFLKLRSLLMQQTYLEWPKDERKQQVFWANLRSMLQVADHRVLKDMALIPIQ</sequence>
<feature type="transmembrane region" description="Helical" evidence="16">
    <location>
        <begin position="1807"/>
        <end position="1832"/>
    </location>
</feature>
<keyword evidence="5 16" id="KW-0812">Transmembrane</keyword>
<dbReference type="FunFam" id="3.40.50.10140:FF:000001">
    <property type="entry name" value="Toll-like receptor 2"/>
    <property type="match status" value="2"/>
</dbReference>
<dbReference type="EMBL" id="JAOPHQ010004003">
    <property type="protein sequence ID" value="KAK0140870.1"/>
    <property type="molecule type" value="Genomic_DNA"/>
</dbReference>
<feature type="transmembrane region" description="Helical" evidence="16">
    <location>
        <begin position="1205"/>
        <end position="1227"/>
    </location>
</feature>
<feature type="domain" description="TIR" evidence="17">
    <location>
        <begin position="1863"/>
        <end position="2004"/>
    </location>
</feature>
<evidence type="ECO:0000256" key="8">
    <source>
        <dbReference type="ARBA" id="ARBA00022859"/>
    </source>
</evidence>
<evidence type="ECO:0000256" key="14">
    <source>
        <dbReference type="ARBA" id="ARBA00023198"/>
    </source>
</evidence>
<dbReference type="InterPro" id="IPR000483">
    <property type="entry name" value="Cys-rich_flank_reg_C"/>
</dbReference>
<dbReference type="SMART" id="SM00255">
    <property type="entry name" value="TIR"/>
    <property type="match status" value="2"/>
</dbReference>
<dbReference type="SUPFAM" id="SSF52200">
    <property type="entry name" value="Toll/Interleukin receptor TIR domain"/>
    <property type="match status" value="2"/>
</dbReference>
<feature type="compositionally biased region" description="Low complexity" evidence="15">
    <location>
        <begin position="279"/>
        <end position="288"/>
    </location>
</feature>
<keyword evidence="10" id="KW-0520">NAD</keyword>
<evidence type="ECO:0000256" key="13">
    <source>
        <dbReference type="ARBA" id="ARBA00023180"/>
    </source>
</evidence>
<evidence type="ECO:0000259" key="18">
    <source>
        <dbReference type="PROSITE" id="PS50878"/>
    </source>
</evidence>
<evidence type="ECO:0000256" key="16">
    <source>
        <dbReference type="SAM" id="Phobius"/>
    </source>
</evidence>
<dbReference type="GO" id="GO:0002224">
    <property type="term" value="P:toll-like receptor signaling pathway"/>
    <property type="evidence" value="ECO:0007669"/>
    <property type="project" value="TreeGrafter"/>
</dbReference>
<keyword evidence="6" id="KW-0732">Signal</keyword>
<evidence type="ECO:0000256" key="5">
    <source>
        <dbReference type="ARBA" id="ARBA00022692"/>
    </source>
</evidence>
<dbReference type="SMART" id="SM00369">
    <property type="entry name" value="LRR_TYP"/>
    <property type="match status" value="14"/>
</dbReference>